<protein>
    <submittedName>
        <fullName evidence="1">Uncharacterized protein</fullName>
    </submittedName>
</protein>
<dbReference type="OrthoDB" id="2454846at2"/>
<keyword evidence="2" id="KW-1185">Reference proteome</keyword>
<comment type="caution">
    <text evidence="1">The sequence shown here is derived from an EMBL/GenBank/DDBJ whole genome shotgun (WGS) entry which is preliminary data.</text>
</comment>
<organism evidence="1 2">
    <name type="scientific">Bacillus manliponensis</name>
    <dbReference type="NCBI Taxonomy" id="574376"/>
    <lineage>
        <taxon>Bacteria</taxon>
        <taxon>Bacillati</taxon>
        <taxon>Bacillota</taxon>
        <taxon>Bacilli</taxon>
        <taxon>Bacillales</taxon>
        <taxon>Bacillaceae</taxon>
        <taxon>Bacillus</taxon>
        <taxon>Bacillus cereus group</taxon>
    </lineage>
</organism>
<dbReference type="EMBL" id="JOTN01000009">
    <property type="protein sequence ID" value="KEK19155.1"/>
    <property type="molecule type" value="Genomic_DNA"/>
</dbReference>
<dbReference type="RefSeq" id="WP_034639493.1">
    <property type="nucleotide sequence ID" value="NZ_CBCSJC010000008.1"/>
</dbReference>
<evidence type="ECO:0000313" key="2">
    <source>
        <dbReference type="Proteomes" id="UP000027822"/>
    </source>
</evidence>
<gene>
    <name evidence="1" type="ORF">BAMA_24410</name>
</gene>
<evidence type="ECO:0000313" key="1">
    <source>
        <dbReference type="EMBL" id="KEK19155.1"/>
    </source>
</evidence>
<accession>A0A073JXZ2</accession>
<proteinExistence type="predicted"/>
<sequence length="94" mass="11153">MLAKMKKVKLEKENTNPTYQVKLECPKGKELYIKFDYTHYSGTFMPLAVSYNGRDKGTKLLWYTEEVENMNVQKFLTIIARKINRHYGFELKPL</sequence>
<reference evidence="1 2" key="1">
    <citation type="submission" date="2014-06" db="EMBL/GenBank/DDBJ databases">
        <title>Draft genome sequence of Bacillus manliponensis JCM 15802 (MCCC 1A00708).</title>
        <authorList>
            <person name="Lai Q."/>
            <person name="Liu Y."/>
            <person name="Shao Z."/>
        </authorList>
    </citation>
    <scope>NUCLEOTIDE SEQUENCE [LARGE SCALE GENOMIC DNA]</scope>
    <source>
        <strain evidence="1 2">JCM 15802</strain>
    </source>
</reference>
<dbReference type="eggNOG" id="ENOG5032HAK">
    <property type="taxonomic scope" value="Bacteria"/>
</dbReference>
<name>A0A073JXZ2_9BACI</name>
<dbReference type="AlphaFoldDB" id="A0A073JXZ2"/>
<dbReference type="Proteomes" id="UP000027822">
    <property type="component" value="Unassembled WGS sequence"/>
</dbReference>